<dbReference type="AlphaFoldDB" id="Q1Z089"/>
<evidence type="ECO:0000313" key="3">
    <source>
        <dbReference type="Proteomes" id="UP000003789"/>
    </source>
</evidence>
<evidence type="ECO:0000256" key="1">
    <source>
        <dbReference type="SAM" id="MobiDB-lite"/>
    </source>
</evidence>
<feature type="region of interest" description="Disordered" evidence="1">
    <location>
        <begin position="1"/>
        <end position="47"/>
    </location>
</feature>
<dbReference type="HOGENOM" id="CLU_3171427_0_0_6"/>
<dbReference type="Proteomes" id="UP000003789">
    <property type="component" value="Unassembled WGS sequence"/>
</dbReference>
<comment type="caution">
    <text evidence="2">The sequence shown here is derived from an EMBL/GenBank/DDBJ whole genome shotgun (WGS) entry which is preliminary data.</text>
</comment>
<protein>
    <submittedName>
        <fullName evidence="2">Uncharacterized protein</fullName>
    </submittedName>
</protein>
<organism evidence="2 3">
    <name type="scientific">Photobacterium profundum 3TCK</name>
    <dbReference type="NCBI Taxonomy" id="314280"/>
    <lineage>
        <taxon>Bacteria</taxon>
        <taxon>Pseudomonadati</taxon>
        <taxon>Pseudomonadota</taxon>
        <taxon>Gammaproteobacteria</taxon>
        <taxon>Vibrionales</taxon>
        <taxon>Vibrionaceae</taxon>
        <taxon>Photobacterium</taxon>
    </lineage>
</organism>
<accession>Q1Z089</accession>
<dbReference type="EMBL" id="AAPH01000027">
    <property type="protein sequence ID" value="EAS41934.1"/>
    <property type="molecule type" value="Genomic_DNA"/>
</dbReference>
<name>Q1Z089_9GAMM</name>
<sequence length="47" mass="5449">MRPVYQDDISNMDSKRTTEGFGNSKQDVYWSGRQKDHFRTKLGTPLG</sequence>
<reference evidence="2 3" key="1">
    <citation type="submission" date="2006-03" db="EMBL/GenBank/DDBJ databases">
        <authorList>
            <person name="Bartlett D.H."/>
            <person name="Valle G."/>
            <person name="Lauro F.M."/>
            <person name="Vezzi A."/>
            <person name="Simonato F."/>
            <person name="Eloe E."/>
            <person name="Vitulo N."/>
            <person name="Stratton T.K."/>
            <person name="D'angelo M."/>
            <person name="Ferriera S."/>
            <person name="Johnson J."/>
            <person name="Kravitz S."/>
            <person name="Beeson K."/>
            <person name="Sutton G."/>
            <person name="Rogers Y."/>
            <person name="Friedman R."/>
            <person name="Frazier M."/>
            <person name="Venter J.C."/>
        </authorList>
    </citation>
    <scope>NUCLEOTIDE SEQUENCE [LARGE SCALE GENOMIC DNA]</scope>
    <source>
        <strain evidence="2 3">3TCK</strain>
    </source>
</reference>
<gene>
    <name evidence="2" type="ORF">P3TCK_25380</name>
</gene>
<evidence type="ECO:0000313" key="2">
    <source>
        <dbReference type="EMBL" id="EAS41934.1"/>
    </source>
</evidence>
<proteinExistence type="predicted"/>